<dbReference type="InterPro" id="IPR016187">
    <property type="entry name" value="CTDL_fold"/>
</dbReference>
<organism evidence="1 2">
    <name type="scientific">Amphibalanus amphitrite</name>
    <name type="common">Striped barnacle</name>
    <name type="synonym">Balanus amphitrite</name>
    <dbReference type="NCBI Taxonomy" id="1232801"/>
    <lineage>
        <taxon>Eukaryota</taxon>
        <taxon>Metazoa</taxon>
        <taxon>Ecdysozoa</taxon>
        <taxon>Arthropoda</taxon>
        <taxon>Crustacea</taxon>
        <taxon>Multicrustacea</taxon>
        <taxon>Cirripedia</taxon>
        <taxon>Thoracica</taxon>
        <taxon>Thoracicalcarea</taxon>
        <taxon>Balanomorpha</taxon>
        <taxon>Balanoidea</taxon>
        <taxon>Balanidae</taxon>
        <taxon>Amphibalaninae</taxon>
        <taxon>Amphibalanus</taxon>
    </lineage>
</organism>
<dbReference type="PROSITE" id="PS51257">
    <property type="entry name" value="PROKAR_LIPOPROTEIN"/>
    <property type="match status" value="1"/>
</dbReference>
<keyword evidence="2" id="KW-1185">Reference proteome</keyword>
<dbReference type="Gene3D" id="3.10.100.10">
    <property type="entry name" value="Mannose-Binding Protein A, subunit A"/>
    <property type="match status" value="1"/>
</dbReference>
<evidence type="ECO:0000313" key="1">
    <source>
        <dbReference type="EMBL" id="KAF0301448.1"/>
    </source>
</evidence>
<dbReference type="Proteomes" id="UP000440578">
    <property type="component" value="Unassembled WGS sequence"/>
</dbReference>
<sequence length="195" mass="21405">MELTRLARLRSHDHDSLWLFGQTSASSCVLLAEVPSASNLTASPGTLIFTNSDLLDGRIPQECPLTWTRIGNACYTTDAVSTSSALWEEDSSYCSSAYGPAATLPTFETEEQWGYFVSNITVRVWFNIRYTDGGFKMLGGSKSTFWSSKWEDGQPGSADGFAFFNARSGAMRAVPLDISPMPRHEVVCMLYAGEP</sequence>
<dbReference type="OrthoDB" id="6375653at2759"/>
<proteinExistence type="predicted"/>
<dbReference type="InterPro" id="IPR016186">
    <property type="entry name" value="C-type_lectin-like/link_sf"/>
</dbReference>
<evidence type="ECO:0000313" key="2">
    <source>
        <dbReference type="Proteomes" id="UP000440578"/>
    </source>
</evidence>
<accession>A0A6A4WHC5</accession>
<protein>
    <recommendedName>
        <fullName evidence="3">C-type lectin domain-containing protein</fullName>
    </recommendedName>
</protein>
<evidence type="ECO:0008006" key="3">
    <source>
        <dbReference type="Google" id="ProtNLM"/>
    </source>
</evidence>
<dbReference type="SUPFAM" id="SSF56436">
    <property type="entry name" value="C-type lectin-like"/>
    <property type="match status" value="1"/>
</dbReference>
<reference evidence="1 2" key="1">
    <citation type="submission" date="2019-07" db="EMBL/GenBank/DDBJ databases">
        <title>Draft genome assembly of a fouling barnacle, Amphibalanus amphitrite (Darwin, 1854): The first reference genome for Thecostraca.</title>
        <authorList>
            <person name="Kim W."/>
        </authorList>
    </citation>
    <scope>NUCLEOTIDE SEQUENCE [LARGE SCALE GENOMIC DNA]</scope>
    <source>
        <strain evidence="1">SNU_AA5</strain>
        <tissue evidence="1">Soma without cirri and trophi</tissue>
    </source>
</reference>
<dbReference type="EMBL" id="VIIS01001165">
    <property type="protein sequence ID" value="KAF0301448.1"/>
    <property type="molecule type" value="Genomic_DNA"/>
</dbReference>
<gene>
    <name evidence="1" type="ORF">FJT64_026257</name>
</gene>
<comment type="caution">
    <text evidence="1">The sequence shown here is derived from an EMBL/GenBank/DDBJ whole genome shotgun (WGS) entry which is preliminary data.</text>
</comment>
<dbReference type="AlphaFoldDB" id="A0A6A4WHC5"/>
<name>A0A6A4WHC5_AMPAM</name>